<dbReference type="FunFam" id="3.10.50.40:FF:000010">
    <property type="entry name" value="Peptidyl-prolyl cis-trans isomerase Pin1"/>
    <property type="match status" value="1"/>
</dbReference>
<dbReference type="Pfam" id="PF00639">
    <property type="entry name" value="Rotamase"/>
    <property type="match status" value="1"/>
</dbReference>
<dbReference type="FunCoup" id="E1Z8L6">
    <property type="interactions" value="1738"/>
</dbReference>
<dbReference type="EC" id="5.2.1.8" evidence="7"/>
<evidence type="ECO:0000256" key="1">
    <source>
        <dbReference type="ARBA" id="ARBA00000971"/>
    </source>
</evidence>
<evidence type="ECO:0000256" key="6">
    <source>
        <dbReference type="PROSITE-ProRule" id="PRU00278"/>
    </source>
</evidence>
<dbReference type="Gene3D" id="3.10.50.40">
    <property type="match status" value="1"/>
</dbReference>
<protein>
    <recommendedName>
        <fullName evidence="7">Peptidyl-prolyl cis-trans isomerase</fullName>
        <ecNumber evidence="7">5.2.1.8</ecNumber>
    </recommendedName>
</protein>
<dbReference type="OMA" id="DEVQCLH"/>
<dbReference type="InterPro" id="IPR023058">
    <property type="entry name" value="PPIase_PpiC_CS"/>
</dbReference>
<dbReference type="PANTHER" id="PTHR10657">
    <property type="entry name" value="PEPTIDYL-PROLYL CIS-TRANS ISOMERASE"/>
    <property type="match status" value="1"/>
</dbReference>
<dbReference type="EMBL" id="GL433839">
    <property type="protein sequence ID" value="EFN57630.1"/>
    <property type="molecule type" value="Genomic_DNA"/>
</dbReference>
<evidence type="ECO:0000256" key="3">
    <source>
        <dbReference type="ARBA" id="ARBA00023110"/>
    </source>
</evidence>
<dbReference type="eggNOG" id="KOG3259">
    <property type="taxonomic scope" value="Eukaryota"/>
</dbReference>
<dbReference type="PROSITE" id="PS50198">
    <property type="entry name" value="PPIC_PPIASE_2"/>
    <property type="match status" value="1"/>
</dbReference>
<dbReference type="InterPro" id="IPR046357">
    <property type="entry name" value="PPIase_dom_sf"/>
</dbReference>
<comment type="catalytic activity">
    <reaction evidence="1 7">
        <text>[protein]-peptidylproline (omega=180) = [protein]-peptidylproline (omega=0)</text>
        <dbReference type="Rhea" id="RHEA:16237"/>
        <dbReference type="Rhea" id="RHEA-COMP:10747"/>
        <dbReference type="Rhea" id="RHEA-COMP:10748"/>
        <dbReference type="ChEBI" id="CHEBI:83833"/>
        <dbReference type="ChEBI" id="CHEBI:83834"/>
        <dbReference type="EC" id="5.2.1.8"/>
    </reaction>
</comment>
<dbReference type="Proteomes" id="UP000008141">
    <property type="component" value="Unassembled WGS sequence"/>
</dbReference>
<dbReference type="RefSeq" id="XP_005849732.1">
    <property type="nucleotide sequence ID" value="XM_005849670.1"/>
</dbReference>
<dbReference type="GO" id="GO:0005829">
    <property type="term" value="C:cytosol"/>
    <property type="evidence" value="ECO:0007669"/>
    <property type="project" value="TreeGrafter"/>
</dbReference>
<evidence type="ECO:0000256" key="4">
    <source>
        <dbReference type="ARBA" id="ARBA00023235"/>
    </source>
</evidence>
<feature type="domain" description="PpiC" evidence="9">
    <location>
        <begin position="4"/>
        <end position="118"/>
    </location>
</feature>
<comment type="function">
    <text evidence="5">Prolyl cis/trans isomerase with specificity for phospho-Ser-Pro bonds.</text>
</comment>
<comment type="similarity">
    <text evidence="2">Belongs to the PpiC/parvulin rotamase family.</text>
</comment>
<dbReference type="OrthoDB" id="2530521at2759"/>
<keyword evidence="11" id="KW-1185">Reference proteome</keyword>
<evidence type="ECO:0000313" key="11">
    <source>
        <dbReference type="Proteomes" id="UP000008141"/>
    </source>
</evidence>
<name>E1Z8L6_CHLVA</name>
<evidence type="ECO:0000259" key="9">
    <source>
        <dbReference type="PROSITE" id="PS50198"/>
    </source>
</evidence>
<dbReference type="STRING" id="554065.E1Z8L6"/>
<dbReference type="PANTHER" id="PTHR10657:SF4">
    <property type="entry name" value="PEPTIDYL-PROLYL CIS-TRANS ISOMERASE-RELATED"/>
    <property type="match status" value="1"/>
</dbReference>
<dbReference type="InParanoid" id="E1Z8L6"/>
<dbReference type="GO" id="GO:0003755">
    <property type="term" value="F:peptidyl-prolyl cis-trans isomerase activity"/>
    <property type="evidence" value="ECO:0007669"/>
    <property type="project" value="UniProtKB-UniRule"/>
</dbReference>
<dbReference type="GeneID" id="17357098"/>
<dbReference type="KEGG" id="cvr:CHLNCDRAFT_50865"/>
<accession>E1Z8L6</accession>
<organism evidence="11">
    <name type="scientific">Chlorella variabilis</name>
    <name type="common">Green alga</name>
    <dbReference type="NCBI Taxonomy" id="554065"/>
    <lineage>
        <taxon>Eukaryota</taxon>
        <taxon>Viridiplantae</taxon>
        <taxon>Chlorophyta</taxon>
        <taxon>core chlorophytes</taxon>
        <taxon>Trebouxiophyceae</taxon>
        <taxon>Chlorellales</taxon>
        <taxon>Chlorellaceae</taxon>
        <taxon>Chlorella clade</taxon>
        <taxon>Chlorella</taxon>
    </lineage>
</organism>
<dbReference type="PROSITE" id="PS01096">
    <property type="entry name" value="PPIC_PPIASE_1"/>
    <property type="match status" value="1"/>
</dbReference>
<dbReference type="InterPro" id="IPR000297">
    <property type="entry name" value="PPIase_PpiC"/>
</dbReference>
<gene>
    <name evidence="10" type="ORF">CHLNCDRAFT_50865</name>
</gene>
<feature type="region of interest" description="Disordered" evidence="8">
    <location>
        <begin position="1"/>
        <end position="28"/>
    </location>
</feature>
<evidence type="ECO:0000256" key="8">
    <source>
        <dbReference type="SAM" id="MobiDB-lite"/>
    </source>
</evidence>
<evidence type="ECO:0000256" key="7">
    <source>
        <dbReference type="RuleBase" id="RU363014"/>
    </source>
</evidence>
<proteinExistence type="inferred from homology"/>
<keyword evidence="3 6" id="KW-0697">Rotamase</keyword>
<dbReference type="AlphaFoldDB" id="E1Z8L6"/>
<sequence length="118" mass="12728">MAAPSEVRASHLLVKHKNSRRPSSWKEPVVTRSEEEALAMVKRFREQIAAAPDLAAAFAALATTESHCGSARSGGDLGWFGRGQMQKAFEDAAFALQVGELSQPMFSDSGCHIILRTG</sequence>
<dbReference type="InterPro" id="IPR051370">
    <property type="entry name" value="PPIase_Pin1"/>
</dbReference>
<evidence type="ECO:0000313" key="10">
    <source>
        <dbReference type="EMBL" id="EFN57630.1"/>
    </source>
</evidence>
<reference evidence="10 11" key="1">
    <citation type="journal article" date="2010" name="Plant Cell">
        <title>The Chlorella variabilis NC64A genome reveals adaptation to photosymbiosis, coevolution with viruses, and cryptic sex.</title>
        <authorList>
            <person name="Blanc G."/>
            <person name="Duncan G."/>
            <person name="Agarkova I."/>
            <person name="Borodovsky M."/>
            <person name="Gurnon J."/>
            <person name="Kuo A."/>
            <person name="Lindquist E."/>
            <person name="Lucas S."/>
            <person name="Pangilinan J."/>
            <person name="Polle J."/>
            <person name="Salamov A."/>
            <person name="Terry A."/>
            <person name="Yamada T."/>
            <person name="Dunigan D.D."/>
            <person name="Grigoriev I.V."/>
            <person name="Claverie J.M."/>
            <person name="Van Etten J.L."/>
        </authorList>
    </citation>
    <scope>NUCLEOTIDE SEQUENCE [LARGE SCALE GENOMIC DNA]</scope>
    <source>
        <strain evidence="10 11">NC64A</strain>
    </source>
</reference>
<evidence type="ECO:0000256" key="5">
    <source>
        <dbReference type="ARBA" id="ARBA00054757"/>
    </source>
</evidence>
<dbReference type="SUPFAM" id="SSF54534">
    <property type="entry name" value="FKBP-like"/>
    <property type="match status" value="1"/>
</dbReference>
<dbReference type="GO" id="GO:0005634">
    <property type="term" value="C:nucleus"/>
    <property type="evidence" value="ECO:0007669"/>
    <property type="project" value="TreeGrafter"/>
</dbReference>
<evidence type="ECO:0000256" key="2">
    <source>
        <dbReference type="ARBA" id="ARBA00007656"/>
    </source>
</evidence>
<keyword evidence="4 6" id="KW-0413">Isomerase</keyword>